<accession>X0YHT0</accession>
<reference evidence="2" key="1">
    <citation type="journal article" date="2014" name="Front. Microbiol.">
        <title>High frequency of phylogenetically diverse reductive dehalogenase-homologous genes in deep subseafloor sedimentary metagenomes.</title>
        <authorList>
            <person name="Kawai M."/>
            <person name="Futagami T."/>
            <person name="Toyoda A."/>
            <person name="Takaki Y."/>
            <person name="Nishi S."/>
            <person name="Hori S."/>
            <person name="Arai W."/>
            <person name="Tsubouchi T."/>
            <person name="Morono Y."/>
            <person name="Uchiyama I."/>
            <person name="Ito T."/>
            <person name="Fujiyama A."/>
            <person name="Inagaki F."/>
            <person name="Takami H."/>
        </authorList>
    </citation>
    <scope>NUCLEOTIDE SEQUENCE</scope>
    <source>
        <strain evidence="2">Expedition CK06-06</strain>
    </source>
</reference>
<dbReference type="PANTHER" id="PTHR48101:SF1">
    <property type="entry name" value="METHYLMALONYL-COA MUTASE, LARGE SUBUNIT"/>
    <property type="match status" value="1"/>
</dbReference>
<gene>
    <name evidence="2" type="ORF">S01H1_68983</name>
</gene>
<evidence type="ECO:0000259" key="1">
    <source>
        <dbReference type="Pfam" id="PF01642"/>
    </source>
</evidence>
<dbReference type="Pfam" id="PF01642">
    <property type="entry name" value="MM_CoA_mutase"/>
    <property type="match status" value="1"/>
</dbReference>
<sequence length="247" mass="27342">GANREHDLAFSMAILVAYLQEGVNAGLDVDSFAPRFTVNAFGGSMEFFKEIAFQRAARRMWARILKEKFGAKNERSMLLRQAGLFANMGNENCTVQRPLNNLTRSMVGAIASALSGGMPIPYPPYDEPLGLGWSLEASQLSEDGFKILQYEAKLTEVRDPLAGSYYVESLTDEIEEAAWKELDRIEAMGGAVAAIESGYMQREIAKSALERQRRIESGEDSIVGVNCFVGESELEVETTRLVPHPYD</sequence>
<comment type="caution">
    <text evidence="2">The sequence shown here is derived from an EMBL/GenBank/DDBJ whole genome shotgun (WGS) entry which is preliminary data.</text>
</comment>
<protein>
    <recommendedName>
        <fullName evidence="1">Methylmalonyl-CoA mutase alpha/beta chain catalytic domain-containing protein</fullName>
    </recommendedName>
</protein>
<dbReference type="AlphaFoldDB" id="X0YHT0"/>
<dbReference type="GO" id="GO:0016866">
    <property type="term" value="F:intramolecular transferase activity"/>
    <property type="evidence" value="ECO:0007669"/>
    <property type="project" value="InterPro"/>
</dbReference>
<dbReference type="InterPro" id="IPR006099">
    <property type="entry name" value="MeMalonylCoA_mutase_a/b_cat"/>
</dbReference>
<dbReference type="GO" id="GO:0031419">
    <property type="term" value="F:cobalamin binding"/>
    <property type="evidence" value="ECO:0007669"/>
    <property type="project" value="InterPro"/>
</dbReference>
<feature type="domain" description="Methylmalonyl-CoA mutase alpha/beta chain catalytic" evidence="1">
    <location>
        <begin position="1"/>
        <end position="238"/>
    </location>
</feature>
<evidence type="ECO:0000313" key="2">
    <source>
        <dbReference type="EMBL" id="GAG36381.1"/>
    </source>
</evidence>
<name>X0YHT0_9ZZZZ</name>
<feature type="non-terminal residue" evidence="2">
    <location>
        <position position="247"/>
    </location>
</feature>
<dbReference type="SUPFAM" id="SSF51703">
    <property type="entry name" value="Cobalamin (vitamin B12)-dependent enzymes"/>
    <property type="match status" value="1"/>
</dbReference>
<dbReference type="Gene3D" id="3.20.20.240">
    <property type="entry name" value="Methylmalonyl-CoA mutase"/>
    <property type="match status" value="1"/>
</dbReference>
<dbReference type="PANTHER" id="PTHR48101">
    <property type="entry name" value="METHYLMALONYL-COA MUTASE, MITOCHONDRIAL-RELATED"/>
    <property type="match status" value="1"/>
</dbReference>
<organism evidence="2">
    <name type="scientific">marine sediment metagenome</name>
    <dbReference type="NCBI Taxonomy" id="412755"/>
    <lineage>
        <taxon>unclassified sequences</taxon>
        <taxon>metagenomes</taxon>
        <taxon>ecological metagenomes</taxon>
    </lineage>
</organism>
<dbReference type="InterPro" id="IPR016176">
    <property type="entry name" value="Cbl-dep_enz_cat"/>
</dbReference>
<proteinExistence type="predicted"/>
<dbReference type="EMBL" id="BARS01045771">
    <property type="protein sequence ID" value="GAG36381.1"/>
    <property type="molecule type" value="Genomic_DNA"/>
</dbReference>
<feature type="non-terminal residue" evidence="2">
    <location>
        <position position="1"/>
    </location>
</feature>